<sequence>MSLDLKLPESAETRLRLKSSAAGGDGPDSRRWRSDQSEERLGNGPATPGESIATSLASDGGRKRAEEGGAVLPFPARRRRRRKEKKKESRSVSRPFRFYSNRFGLIQ</sequence>
<feature type="compositionally biased region" description="Basic and acidic residues" evidence="1">
    <location>
        <begin position="1"/>
        <end position="15"/>
    </location>
</feature>
<keyword evidence="3" id="KW-1185">Reference proteome</keyword>
<feature type="region of interest" description="Disordered" evidence="1">
    <location>
        <begin position="1"/>
        <end position="93"/>
    </location>
</feature>
<dbReference type="Proteomes" id="UP000027138">
    <property type="component" value="Unassembled WGS sequence"/>
</dbReference>
<evidence type="ECO:0000313" key="3">
    <source>
        <dbReference type="Proteomes" id="UP000027138"/>
    </source>
</evidence>
<protein>
    <submittedName>
        <fullName evidence="2">Uncharacterized protein</fullName>
    </submittedName>
</protein>
<feature type="compositionally biased region" description="Basic and acidic residues" evidence="1">
    <location>
        <begin position="27"/>
        <end position="41"/>
    </location>
</feature>
<reference evidence="2 3" key="1">
    <citation type="journal article" date="2014" name="PLoS ONE">
        <title>Global Analysis of Gene Expression Profiles in Physic Nut (Jatropha curcas L.) Seedlings Exposed to Salt Stress.</title>
        <authorList>
            <person name="Zhang L."/>
            <person name="Zhang C."/>
            <person name="Wu P."/>
            <person name="Chen Y."/>
            <person name="Li M."/>
            <person name="Jiang H."/>
            <person name="Wu G."/>
        </authorList>
    </citation>
    <scope>NUCLEOTIDE SEQUENCE [LARGE SCALE GENOMIC DNA]</scope>
    <source>
        <strain evidence="3">cv. GZQX0401</strain>
        <tissue evidence="2">Young leaves</tissue>
    </source>
</reference>
<evidence type="ECO:0000256" key="1">
    <source>
        <dbReference type="SAM" id="MobiDB-lite"/>
    </source>
</evidence>
<accession>A0A067JT42</accession>
<dbReference type="EMBL" id="KK915239">
    <property type="protein sequence ID" value="KDP23155.1"/>
    <property type="molecule type" value="Genomic_DNA"/>
</dbReference>
<name>A0A067JT42_JATCU</name>
<dbReference type="AlphaFoldDB" id="A0A067JT42"/>
<gene>
    <name evidence="2" type="ORF">JCGZ_00354</name>
</gene>
<organism evidence="2 3">
    <name type="scientific">Jatropha curcas</name>
    <name type="common">Barbados nut</name>
    <dbReference type="NCBI Taxonomy" id="180498"/>
    <lineage>
        <taxon>Eukaryota</taxon>
        <taxon>Viridiplantae</taxon>
        <taxon>Streptophyta</taxon>
        <taxon>Embryophyta</taxon>
        <taxon>Tracheophyta</taxon>
        <taxon>Spermatophyta</taxon>
        <taxon>Magnoliopsida</taxon>
        <taxon>eudicotyledons</taxon>
        <taxon>Gunneridae</taxon>
        <taxon>Pentapetalae</taxon>
        <taxon>rosids</taxon>
        <taxon>fabids</taxon>
        <taxon>Malpighiales</taxon>
        <taxon>Euphorbiaceae</taxon>
        <taxon>Crotonoideae</taxon>
        <taxon>Jatropheae</taxon>
        <taxon>Jatropha</taxon>
    </lineage>
</organism>
<evidence type="ECO:0000313" key="2">
    <source>
        <dbReference type="EMBL" id="KDP23155.1"/>
    </source>
</evidence>
<feature type="compositionally biased region" description="Basic residues" evidence="1">
    <location>
        <begin position="76"/>
        <end position="85"/>
    </location>
</feature>
<proteinExistence type="predicted"/>